<dbReference type="AlphaFoldDB" id="A0A3B7QV44"/>
<feature type="region of interest" description="Disordered" evidence="1">
    <location>
        <begin position="86"/>
        <end position="120"/>
    </location>
</feature>
<evidence type="ECO:0000313" key="2">
    <source>
        <dbReference type="EMBL" id="AYA35714.1"/>
    </source>
</evidence>
<dbReference type="KEGG" id="hyh:D3Y59_00780"/>
<sequence>MQNQQGNNAQAGSQQLDATLQALQNNDLQSLAPQAGQNIQGWISTLRNSNNGQLSGIASELERLNDSLRGGSPDAMQVQQSLRTLGEHTTRAAESADAQSQDKLRQLGQALSSAASQLQG</sequence>
<dbReference type="EMBL" id="CP032317">
    <property type="protein sequence ID" value="AYA35714.1"/>
    <property type="molecule type" value="Genomic_DNA"/>
</dbReference>
<gene>
    <name evidence="2" type="ORF">D3Y59_00780</name>
</gene>
<evidence type="ECO:0000313" key="3">
    <source>
        <dbReference type="Proteomes" id="UP000262802"/>
    </source>
</evidence>
<accession>A0A3B7QV44</accession>
<keyword evidence="3" id="KW-1185">Reference proteome</keyword>
<organism evidence="2 3">
    <name type="scientific">Hymenobacter oligotrophus</name>
    <dbReference type="NCBI Taxonomy" id="2319843"/>
    <lineage>
        <taxon>Bacteria</taxon>
        <taxon>Pseudomonadati</taxon>
        <taxon>Bacteroidota</taxon>
        <taxon>Cytophagia</taxon>
        <taxon>Cytophagales</taxon>
        <taxon>Hymenobacteraceae</taxon>
        <taxon>Hymenobacter</taxon>
    </lineage>
</organism>
<dbReference type="Proteomes" id="UP000262802">
    <property type="component" value="Chromosome"/>
</dbReference>
<dbReference type="OrthoDB" id="884457at2"/>
<dbReference type="RefSeq" id="WP_119443305.1">
    <property type="nucleotide sequence ID" value="NZ_CP032317.1"/>
</dbReference>
<feature type="compositionally biased region" description="Polar residues" evidence="1">
    <location>
        <begin position="109"/>
        <end position="120"/>
    </location>
</feature>
<reference evidence="2 3" key="1">
    <citation type="submission" date="2018-09" db="EMBL/GenBank/DDBJ databases">
        <title>Hymenobacter medium sp. nov., isolated from R2A medium.</title>
        <authorList>
            <person name="Yingchao G."/>
        </authorList>
    </citation>
    <scope>NUCLEOTIDE SEQUENCE [LARGE SCALE GENOMIC DNA]</scope>
    <source>
        <strain evidence="3">sh-6</strain>
    </source>
</reference>
<name>A0A3B7QV44_9BACT</name>
<proteinExistence type="predicted"/>
<protein>
    <submittedName>
        <fullName evidence="2">Uncharacterized protein</fullName>
    </submittedName>
</protein>
<evidence type="ECO:0000256" key="1">
    <source>
        <dbReference type="SAM" id="MobiDB-lite"/>
    </source>
</evidence>